<reference evidence="3" key="1">
    <citation type="submission" date="2021-01" db="EMBL/GenBank/DDBJ databases">
        <title>YIM 132084 draft genome.</title>
        <authorList>
            <person name="An D."/>
        </authorList>
    </citation>
    <scope>NUCLEOTIDE SEQUENCE</scope>
    <source>
        <strain evidence="3">YIM 132084</strain>
    </source>
</reference>
<evidence type="ECO:0000259" key="2">
    <source>
        <dbReference type="Pfam" id="PF03703"/>
    </source>
</evidence>
<feature type="transmembrane region" description="Helical" evidence="1">
    <location>
        <begin position="51"/>
        <end position="69"/>
    </location>
</feature>
<name>A0A938Y964_9ACTN</name>
<proteinExistence type="predicted"/>
<evidence type="ECO:0000256" key="1">
    <source>
        <dbReference type="SAM" id="Phobius"/>
    </source>
</evidence>
<feature type="domain" description="YdbS-like PH" evidence="2">
    <location>
        <begin position="280"/>
        <end position="359"/>
    </location>
</feature>
<dbReference type="Pfam" id="PF03703">
    <property type="entry name" value="bPH_2"/>
    <property type="match status" value="3"/>
</dbReference>
<feature type="transmembrane region" description="Helical" evidence="1">
    <location>
        <begin position="383"/>
        <end position="402"/>
    </location>
</feature>
<dbReference type="PIRSF" id="PIRSF026631">
    <property type="entry name" value="UCP026631"/>
    <property type="match status" value="1"/>
</dbReference>
<feature type="transmembrane region" description="Helical" evidence="1">
    <location>
        <begin position="254"/>
        <end position="275"/>
    </location>
</feature>
<organism evidence="3 4">
    <name type="scientific">Nakamurella leprariae</name>
    <dbReference type="NCBI Taxonomy" id="2803911"/>
    <lineage>
        <taxon>Bacteria</taxon>
        <taxon>Bacillati</taxon>
        <taxon>Actinomycetota</taxon>
        <taxon>Actinomycetes</taxon>
        <taxon>Nakamurellales</taxon>
        <taxon>Nakamurellaceae</taxon>
        <taxon>Nakamurella</taxon>
    </lineage>
</organism>
<dbReference type="EMBL" id="JAERWK010000016">
    <property type="protein sequence ID" value="MBM9468150.1"/>
    <property type="molecule type" value="Genomic_DNA"/>
</dbReference>
<sequence length="512" mass="55080">MSAPPDPPGRAPRDDLPFRRLHPAYLLISGGRALRSLLPVIAVGIWRIPGWTIGVVAGLVAVFAVAGWLTKRYAILHGVFHLQSGVLNRTVHTVPITRITAVDASRGIVQRLLRVWGVTLRTPAGGDTRSLHLACVTAAELARLRTALAPHHRAASAAPVAAGPEPGPAGPATVIARQLGAGATDDVGSASVAITAPEPLAVLDSRTLAVATVTGVSIPLIFAGLSAAWERARALLPRDTLRRLEQQLFGPDGATVLILVAIAVAAVVIGSLLTAQRMARFTLVRDGDVLRTSRGLFSQQTATITVARVHAVRLVEGWLRRRLGWCAVEVEISGAGTAPSGERTLFPLLRREQAAALVERALPELHWVPAPLTPVPRASRRRFLTVPVWIGVGVAALGWLVFGRPTDWWAVLVALPPVLGVLIGVAQARAAGWALDRETVVFRGHRVLARVTTVARLHRVQLTQRRQTWWQRRAGIASLRITLASRRTTGIRHLPLDEIRGLRLRVGRPAPR</sequence>
<evidence type="ECO:0000313" key="4">
    <source>
        <dbReference type="Proteomes" id="UP000663792"/>
    </source>
</evidence>
<feature type="domain" description="YdbS-like PH" evidence="2">
    <location>
        <begin position="68"/>
        <end position="145"/>
    </location>
</feature>
<gene>
    <name evidence="3" type="ORF">JL106_12760</name>
</gene>
<dbReference type="InterPro" id="IPR014529">
    <property type="entry name" value="UCP026631"/>
</dbReference>
<dbReference type="InterPro" id="IPR005182">
    <property type="entry name" value="YdbS-like_PH"/>
</dbReference>
<feature type="transmembrane region" description="Helical" evidence="1">
    <location>
        <begin position="408"/>
        <end position="428"/>
    </location>
</feature>
<keyword evidence="1" id="KW-1133">Transmembrane helix</keyword>
<dbReference type="PANTHER" id="PTHR34473:SF3">
    <property type="entry name" value="TRANSMEMBRANE PROTEIN-RELATED"/>
    <property type="match status" value="1"/>
</dbReference>
<dbReference type="AlphaFoldDB" id="A0A938Y964"/>
<keyword evidence="4" id="KW-1185">Reference proteome</keyword>
<dbReference type="Proteomes" id="UP000663792">
    <property type="component" value="Unassembled WGS sequence"/>
</dbReference>
<accession>A0A938Y964</accession>
<feature type="transmembrane region" description="Helical" evidence="1">
    <location>
        <begin position="208"/>
        <end position="229"/>
    </location>
</feature>
<comment type="caution">
    <text evidence="3">The sequence shown here is derived from an EMBL/GenBank/DDBJ whole genome shotgun (WGS) entry which is preliminary data.</text>
</comment>
<keyword evidence="1" id="KW-0812">Transmembrane</keyword>
<dbReference type="PANTHER" id="PTHR34473">
    <property type="entry name" value="UPF0699 TRANSMEMBRANE PROTEIN YDBS"/>
    <property type="match status" value="1"/>
</dbReference>
<feature type="domain" description="YdbS-like PH" evidence="2">
    <location>
        <begin position="429"/>
        <end position="503"/>
    </location>
</feature>
<dbReference type="RefSeq" id="WP_205261103.1">
    <property type="nucleotide sequence ID" value="NZ_JAERWK010000016.1"/>
</dbReference>
<protein>
    <submittedName>
        <fullName evidence="3">PH domain-containing protein</fullName>
    </submittedName>
</protein>
<evidence type="ECO:0000313" key="3">
    <source>
        <dbReference type="EMBL" id="MBM9468150.1"/>
    </source>
</evidence>
<keyword evidence="1" id="KW-0472">Membrane</keyword>